<proteinExistence type="predicted"/>
<name>A0ABR9H4K9_9BACT</name>
<dbReference type="RefSeq" id="WP_192623811.1">
    <property type="nucleotide sequence ID" value="NZ_JADBGG010000016.1"/>
</dbReference>
<dbReference type="PIRSF" id="PIRSF029202">
    <property type="entry name" value="UCP029202"/>
    <property type="match status" value="1"/>
</dbReference>
<keyword evidence="2" id="KW-1185">Reference proteome</keyword>
<dbReference type="InterPro" id="IPR020049">
    <property type="entry name" value="Major_capsid-like"/>
</dbReference>
<reference evidence="1 2" key="1">
    <citation type="submission" date="2020-10" db="EMBL/GenBank/DDBJ databases">
        <title>Genomic Encyclopedia of Type Strains, Phase IV (KMG-IV): sequencing the most valuable type-strain genomes for metagenomic binning, comparative biology and taxonomic classification.</title>
        <authorList>
            <person name="Goeker M."/>
        </authorList>
    </citation>
    <scope>NUCLEOTIDE SEQUENCE [LARGE SCALE GENOMIC DNA]</scope>
    <source>
        <strain evidence="1 2">DSM 4194</strain>
    </source>
</reference>
<dbReference type="Proteomes" id="UP000639010">
    <property type="component" value="Unassembled WGS sequence"/>
</dbReference>
<dbReference type="EMBL" id="JADBGG010000016">
    <property type="protein sequence ID" value="MBE1425639.1"/>
    <property type="molecule type" value="Genomic_DNA"/>
</dbReference>
<evidence type="ECO:0008006" key="3">
    <source>
        <dbReference type="Google" id="ProtNLM"/>
    </source>
</evidence>
<gene>
    <name evidence="1" type="ORF">H4684_002296</name>
</gene>
<comment type="caution">
    <text evidence="1">The sequence shown here is derived from an EMBL/GenBank/DDBJ whole genome shotgun (WGS) entry which is preliminary data.</text>
</comment>
<accession>A0ABR9H4K9</accession>
<dbReference type="Pfam" id="PF09950">
    <property type="entry name" value="Major_capside"/>
    <property type="match status" value="1"/>
</dbReference>
<sequence>MFTYDRRTVDAAGAFLVGELERLDQTLHLPLHSVTWPRDIDLREDVTMADESSSFTVTTFAAAGGISPNGKNWVGQKTTAIPGIAVDIGKTPSPLHLWAMELGWSLVELEAAQKVGRPLDTQKYEGMKIKYNMDVDEQIYIGDDQVGAVGLCTNPAVHAENSTLDWNAPTTTSKMILDDINDLINTAWERSGYAVVPDQLRLSPRKFTRLLQPATEAGSQSLLRYIAEQCISNTQNGRPLEIHPLKWLTGRGAAGKDRTVVYSRRPEYVRFPLVPLQKTPLEHRGISQLTVYFGKIGHVEFVYPETLAYQDGD</sequence>
<evidence type="ECO:0000313" key="1">
    <source>
        <dbReference type="EMBL" id="MBE1425639.1"/>
    </source>
</evidence>
<organism evidence="1 2">
    <name type="scientific">Desulfomicrobium macestii</name>
    <dbReference type="NCBI Taxonomy" id="90731"/>
    <lineage>
        <taxon>Bacteria</taxon>
        <taxon>Pseudomonadati</taxon>
        <taxon>Thermodesulfobacteriota</taxon>
        <taxon>Desulfovibrionia</taxon>
        <taxon>Desulfovibrionales</taxon>
        <taxon>Desulfomicrobiaceae</taxon>
        <taxon>Desulfomicrobium</taxon>
    </lineage>
</organism>
<protein>
    <recommendedName>
        <fullName evidence="3">DUF2184 domain-containing protein</fullName>
    </recommendedName>
</protein>
<evidence type="ECO:0000313" key="2">
    <source>
        <dbReference type="Proteomes" id="UP000639010"/>
    </source>
</evidence>